<comment type="caution">
    <text evidence="1">The sequence shown here is derived from an EMBL/GenBank/DDBJ whole genome shotgun (WGS) entry which is preliminary data.</text>
</comment>
<reference evidence="1 2" key="1">
    <citation type="submission" date="2021-08" db="EMBL/GenBank/DDBJ databases">
        <title>Comparative Genomics Analysis of the Genus Qipengyuania Reveals Extensive Genetic Diversity and Metabolic Versatility, Including the Description of Fifteen Novel Species.</title>
        <authorList>
            <person name="Liu Y."/>
        </authorList>
    </citation>
    <scope>NUCLEOTIDE SEQUENCE [LARGE SCALE GENOMIC DNA]</scope>
    <source>
        <strain evidence="1 2">YG27</strain>
    </source>
</reference>
<sequence length="70" mass="7461">MREFAADLIENFSGTTECEARRDDTQPHVGAFVGVPETGAGFFNEGSALSYHNVERGGVPILAFLSEGAN</sequence>
<accession>A0ABS7JVN6</accession>
<gene>
    <name evidence="1" type="ORF">K3181_09480</name>
</gene>
<dbReference type="RefSeq" id="WP_221602739.1">
    <property type="nucleotide sequence ID" value="NZ_JAIGNU010000001.1"/>
</dbReference>
<name>A0ABS7JVN6_9SPHN</name>
<dbReference type="EMBL" id="JAIGNU010000001">
    <property type="protein sequence ID" value="MBX7501672.1"/>
    <property type="molecule type" value="Genomic_DNA"/>
</dbReference>
<evidence type="ECO:0000313" key="1">
    <source>
        <dbReference type="EMBL" id="MBX7501672.1"/>
    </source>
</evidence>
<proteinExistence type="predicted"/>
<keyword evidence="2" id="KW-1185">Reference proteome</keyword>
<evidence type="ECO:0000313" key="2">
    <source>
        <dbReference type="Proteomes" id="UP000782554"/>
    </source>
</evidence>
<organism evidence="1 2">
    <name type="scientific">Qipengyuania mesophila</name>
    <dbReference type="NCBI Taxonomy" id="2867246"/>
    <lineage>
        <taxon>Bacteria</taxon>
        <taxon>Pseudomonadati</taxon>
        <taxon>Pseudomonadota</taxon>
        <taxon>Alphaproteobacteria</taxon>
        <taxon>Sphingomonadales</taxon>
        <taxon>Erythrobacteraceae</taxon>
        <taxon>Qipengyuania</taxon>
    </lineage>
</organism>
<protein>
    <submittedName>
        <fullName evidence="1">Uncharacterized protein</fullName>
    </submittedName>
</protein>
<dbReference type="Proteomes" id="UP000782554">
    <property type="component" value="Unassembled WGS sequence"/>
</dbReference>